<dbReference type="RefSeq" id="WP_094060780.1">
    <property type="nucleotide sequence ID" value="NZ_CP022530.1"/>
</dbReference>
<sequence length="291" mass="31095">MKKTNFTSLAILSLSLAACGGGGSSSSSSSDTEQTDNTPTPEVQPSNFCEAVDNTILVAEGSQCTLTPEQKDKLPIPVDSDEARCSNGQIQIGNFTAGSLAGNDFAVRCEGQELDLSAYRVSSTDDIITADNSLLDLFVTFDRVTAEGNAEVIIDEGTSYPQVHANMKNGEFWFFVESSDFGSSLLFDSELEKLTSVIMLYSGPEVETRTLIDNGFSGLPGVIFDDVVNIDNSLNVKCTYNSLSEVTCGSIALDLSEQVSALPAILKVHFLGCHGETYECKSGISLPVQFN</sequence>
<feature type="signal peptide" evidence="2">
    <location>
        <begin position="1"/>
        <end position="29"/>
    </location>
</feature>
<keyword evidence="4" id="KW-1185">Reference proteome</keyword>
<dbReference type="EMBL" id="CP022530">
    <property type="protein sequence ID" value="ASP39602.1"/>
    <property type="molecule type" value="Genomic_DNA"/>
</dbReference>
<organism evidence="3 4">
    <name type="scientific">Bacterioplanes sanyensis</name>
    <dbReference type="NCBI Taxonomy" id="1249553"/>
    <lineage>
        <taxon>Bacteria</taxon>
        <taxon>Pseudomonadati</taxon>
        <taxon>Pseudomonadota</taxon>
        <taxon>Gammaproteobacteria</taxon>
        <taxon>Oceanospirillales</taxon>
        <taxon>Oceanospirillaceae</taxon>
        <taxon>Bacterioplanes</taxon>
    </lineage>
</organism>
<evidence type="ECO:0000313" key="4">
    <source>
        <dbReference type="Proteomes" id="UP000202440"/>
    </source>
</evidence>
<dbReference type="Proteomes" id="UP000202440">
    <property type="component" value="Chromosome"/>
</dbReference>
<dbReference type="AlphaFoldDB" id="A0A222FLQ7"/>
<dbReference type="KEGG" id="bsan:CHH28_13385"/>
<name>A0A222FLQ7_9GAMM</name>
<accession>A0A222FLQ7</accession>
<gene>
    <name evidence="3" type="ORF">CHH28_13385</name>
</gene>
<evidence type="ECO:0008006" key="5">
    <source>
        <dbReference type="Google" id="ProtNLM"/>
    </source>
</evidence>
<feature type="compositionally biased region" description="Polar residues" evidence="1">
    <location>
        <begin position="31"/>
        <end position="46"/>
    </location>
</feature>
<evidence type="ECO:0000256" key="1">
    <source>
        <dbReference type="SAM" id="MobiDB-lite"/>
    </source>
</evidence>
<keyword evidence="2" id="KW-0732">Signal</keyword>
<proteinExistence type="predicted"/>
<protein>
    <recommendedName>
        <fullName evidence="5">Lipoprotein</fullName>
    </recommendedName>
</protein>
<evidence type="ECO:0000256" key="2">
    <source>
        <dbReference type="SAM" id="SignalP"/>
    </source>
</evidence>
<reference evidence="3 4" key="1">
    <citation type="submission" date="2017-07" db="EMBL/GenBank/DDBJ databases">
        <title>Annotated genome sequence of Bacterioplanes sanyensis isolated from Red Sea.</title>
        <authorList>
            <person name="Rehman Z.U."/>
        </authorList>
    </citation>
    <scope>NUCLEOTIDE SEQUENCE [LARGE SCALE GENOMIC DNA]</scope>
    <source>
        <strain evidence="3 4">NV9</strain>
    </source>
</reference>
<feature type="region of interest" description="Disordered" evidence="1">
    <location>
        <begin position="23"/>
        <end position="46"/>
    </location>
</feature>
<dbReference type="PROSITE" id="PS51257">
    <property type="entry name" value="PROKAR_LIPOPROTEIN"/>
    <property type="match status" value="1"/>
</dbReference>
<feature type="chain" id="PRO_5012758973" description="Lipoprotein" evidence="2">
    <location>
        <begin position="30"/>
        <end position="291"/>
    </location>
</feature>
<evidence type="ECO:0000313" key="3">
    <source>
        <dbReference type="EMBL" id="ASP39602.1"/>
    </source>
</evidence>